<organism evidence="1 2">
    <name type="scientific">Rhodopirellula baltica SH28</name>
    <dbReference type="NCBI Taxonomy" id="993517"/>
    <lineage>
        <taxon>Bacteria</taxon>
        <taxon>Pseudomonadati</taxon>
        <taxon>Planctomycetota</taxon>
        <taxon>Planctomycetia</taxon>
        <taxon>Pirellulales</taxon>
        <taxon>Pirellulaceae</taxon>
        <taxon>Rhodopirellula</taxon>
    </lineage>
</organism>
<name>K5CFJ9_RHOBT</name>
<evidence type="ECO:0000313" key="2">
    <source>
        <dbReference type="Proteomes" id="UP000007993"/>
    </source>
</evidence>
<comment type="caution">
    <text evidence="1">The sequence shown here is derived from an EMBL/GenBank/DDBJ whole genome shotgun (WGS) entry which is preliminary data.</text>
</comment>
<sequence>MAFATVFAEEPWRMPYDQLDQVSLIQSHAVWRRIVAQVELVAVPMKTRRRLAQPCKGSVCSIV</sequence>
<proteinExistence type="predicted"/>
<reference evidence="1 2" key="1">
    <citation type="journal article" date="2013" name="Mar. Genomics">
        <title>Expression of sulfatases in Rhodopirellula baltica and the diversity of sulfatases in the genus Rhodopirellula.</title>
        <authorList>
            <person name="Wegner C.E."/>
            <person name="Richter-Heitmann T."/>
            <person name="Klindworth A."/>
            <person name="Klockow C."/>
            <person name="Richter M."/>
            <person name="Achstetter T."/>
            <person name="Glockner F.O."/>
            <person name="Harder J."/>
        </authorList>
    </citation>
    <scope>NUCLEOTIDE SEQUENCE [LARGE SCALE GENOMIC DNA]</scope>
    <source>
        <strain evidence="1 2">SH28</strain>
    </source>
</reference>
<dbReference type="EMBL" id="AMCW01000046">
    <property type="protein sequence ID" value="EKK02720.1"/>
    <property type="molecule type" value="Genomic_DNA"/>
</dbReference>
<gene>
    <name evidence="1" type="ORF">RBSH_01947</name>
</gene>
<dbReference type="AlphaFoldDB" id="K5CFJ9"/>
<protein>
    <submittedName>
        <fullName evidence="1">Uncharacterized protein</fullName>
    </submittedName>
</protein>
<accession>K5CFJ9</accession>
<dbReference type="Proteomes" id="UP000007993">
    <property type="component" value="Unassembled WGS sequence"/>
</dbReference>
<evidence type="ECO:0000313" key="1">
    <source>
        <dbReference type="EMBL" id="EKK02720.1"/>
    </source>
</evidence>